<gene>
    <name evidence="1" type="ORF">NWP22_02520</name>
</gene>
<comment type="caution">
    <text evidence="1">The sequence shown here is derived from an EMBL/GenBank/DDBJ whole genome shotgun (WGS) entry which is preliminary data.</text>
</comment>
<proteinExistence type="predicted"/>
<evidence type="ECO:0000313" key="2">
    <source>
        <dbReference type="Proteomes" id="UP001159386"/>
    </source>
</evidence>
<keyword evidence="2" id="KW-1185">Reference proteome</keyword>
<dbReference type="EMBL" id="JANQDF010000025">
    <property type="protein sequence ID" value="MDH6104759.1"/>
    <property type="molecule type" value="Genomic_DNA"/>
</dbReference>
<name>A0ABT6KBM5_9CYAN</name>
<accession>A0ABT6KBM5</accession>
<sequence>MSSILGQIFDKINHLNIQSSRSPLVVVINVRINTYGLRGDRPYFYY</sequence>
<organism evidence="1 2">
    <name type="scientific">Anabaenopsis tanganyikae CS-531</name>
    <dbReference type="NCBI Taxonomy" id="2785304"/>
    <lineage>
        <taxon>Bacteria</taxon>
        <taxon>Bacillati</taxon>
        <taxon>Cyanobacteriota</taxon>
        <taxon>Cyanophyceae</taxon>
        <taxon>Nostocales</taxon>
        <taxon>Nodulariaceae</taxon>
        <taxon>Anabaenopsis</taxon>
        <taxon>Anabaenopsis tanganyikae</taxon>
    </lineage>
</organism>
<protein>
    <submittedName>
        <fullName evidence="1">Uncharacterized protein</fullName>
    </submittedName>
</protein>
<dbReference type="Proteomes" id="UP001159386">
    <property type="component" value="Unassembled WGS sequence"/>
</dbReference>
<dbReference type="RefSeq" id="WP_280801472.1">
    <property type="nucleotide sequence ID" value="NZ_JANQDF010000025.1"/>
</dbReference>
<evidence type="ECO:0000313" key="1">
    <source>
        <dbReference type="EMBL" id="MDH6104759.1"/>
    </source>
</evidence>
<reference evidence="1 2" key="1">
    <citation type="journal article" date="2023" name="J. Phycol.">
        <title>Chrysosporum ovalisporum is synonymous with the true-branching cyanobacterium Umezakia natans (Nostocales/Aphanizomenonaceae).</title>
        <authorList>
            <person name="McGregor G.B."/>
            <person name="Sendall B.C."/>
            <person name="Niiyama Y."/>
            <person name="Tuji A."/>
            <person name="Willis A."/>
        </authorList>
    </citation>
    <scope>NUCLEOTIDE SEQUENCE [LARGE SCALE GENOMIC DNA]</scope>
    <source>
        <strain evidence="1 2">CS-531</strain>
    </source>
</reference>